<dbReference type="CDD" id="cd13601">
    <property type="entry name" value="PBP2_TRAP_DctP1_3_4_like"/>
    <property type="match status" value="1"/>
</dbReference>
<organism evidence="3 4">
    <name type="scientific">Azospirillum endophyticum</name>
    <dbReference type="NCBI Taxonomy" id="2800326"/>
    <lineage>
        <taxon>Bacteria</taxon>
        <taxon>Pseudomonadati</taxon>
        <taxon>Pseudomonadota</taxon>
        <taxon>Alphaproteobacteria</taxon>
        <taxon>Rhodospirillales</taxon>
        <taxon>Azospirillaceae</taxon>
        <taxon>Azospirillum</taxon>
    </lineage>
</organism>
<dbReference type="InterPro" id="IPR018389">
    <property type="entry name" value="DctP_fam"/>
</dbReference>
<comment type="caution">
    <text evidence="3">The sequence shown here is derived from an EMBL/GenBank/DDBJ whole genome shotgun (WGS) entry which is preliminary data.</text>
</comment>
<dbReference type="Gene3D" id="3.40.190.170">
    <property type="entry name" value="Bacterial extracellular solute-binding protein, family 7"/>
    <property type="match status" value="1"/>
</dbReference>
<proteinExistence type="predicted"/>
<feature type="chain" id="PRO_5045250871" evidence="2">
    <location>
        <begin position="27"/>
        <end position="343"/>
    </location>
</feature>
<reference evidence="4" key="1">
    <citation type="submission" date="2021-01" db="EMBL/GenBank/DDBJ databases">
        <title>Genome public.</title>
        <authorList>
            <person name="Liu C."/>
            <person name="Sun Q."/>
        </authorList>
    </citation>
    <scope>NUCLEOTIDE SEQUENCE [LARGE SCALE GENOMIC DNA]</scope>
    <source>
        <strain evidence="4">YIM B02556</strain>
    </source>
</reference>
<accession>A0ABS1EZM8</accession>
<name>A0ABS1EZM8_9PROT</name>
<evidence type="ECO:0000313" key="3">
    <source>
        <dbReference type="EMBL" id="MBK1836552.1"/>
    </source>
</evidence>
<dbReference type="EMBL" id="JAENHM010000013">
    <property type="protein sequence ID" value="MBK1836552.1"/>
    <property type="molecule type" value="Genomic_DNA"/>
</dbReference>
<evidence type="ECO:0000256" key="1">
    <source>
        <dbReference type="ARBA" id="ARBA00022729"/>
    </source>
</evidence>
<dbReference type="NCBIfam" id="NF037995">
    <property type="entry name" value="TRAP_S1"/>
    <property type="match status" value="1"/>
</dbReference>
<dbReference type="RefSeq" id="WP_200190749.1">
    <property type="nucleotide sequence ID" value="NZ_JAENHM010000013.1"/>
</dbReference>
<dbReference type="Proteomes" id="UP000652760">
    <property type="component" value="Unassembled WGS sequence"/>
</dbReference>
<dbReference type="PANTHER" id="PTHR33376:SF15">
    <property type="entry name" value="BLL6794 PROTEIN"/>
    <property type="match status" value="1"/>
</dbReference>
<keyword evidence="4" id="KW-1185">Reference proteome</keyword>
<dbReference type="PANTHER" id="PTHR33376">
    <property type="match status" value="1"/>
</dbReference>
<gene>
    <name evidence="3" type="primary">dctP</name>
    <name evidence="3" type="ORF">JHL17_03935</name>
</gene>
<keyword evidence="1 2" id="KW-0732">Signal</keyword>
<evidence type="ECO:0000313" key="4">
    <source>
        <dbReference type="Proteomes" id="UP000652760"/>
    </source>
</evidence>
<evidence type="ECO:0000256" key="2">
    <source>
        <dbReference type="SAM" id="SignalP"/>
    </source>
</evidence>
<sequence length="343" mass="36658">MPSNGLHAAALSTLLLGLAIVAPAQAQQITLRVADTFPNGHTIHENATKLFMTEVTRLTNGQVTFQHFPAEQIGKAKDLLALTQAGVTDIGLVVPAYTSDKMPLSAVADLPGAFTSNCQGTLAMETLLAPGGVLRTREWDVLQLHPLFSYILAPYQMVVSSSKPVKALADVEGLKIRSVGGPLDLAVHSVKAVPVRMSPAEIYESMSRGTIDGALLAMQSVVSYDLTKLIRAGTIDENFGTIFSTYAMSERNWRKLPTNVQAAITTAGSTITHESCKRFEASEQTAMKAAQAAGMTAITFNDGDRAKLHGALLNIRRDWAKDLDRRGKPGTEVLDAFAAALGN</sequence>
<dbReference type="Pfam" id="PF03480">
    <property type="entry name" value="DctP"/>
    <property type="match status" value="1"/>
</dbReference>
<feature type="signal peptide" evidence="2">
    <location>
        <begin position="1"/>
        <end position="26"/>
    </location>
</feature>
<dbReference type="InterPro" id="IPR038404">
    <property type="entry name" value="TRAP_DctP_sf"/>
</dbReference>
<protein>
    <submittedName>
        <fullName evidence="3">TRAP transporter substrate-binding protein DctP</fullName>
    </submittedName>
</protein>